<gene>
    <name evidence="3" type="ORF">ED733_000030</name>
</gene>
<feature type="region of interest" description="Disordered" evidence="1">
    <location>
        <begin position="287"/>
        <end position="325"/>
    </location>
</feature>
<organism evidence="3 4">
    <name type="scientific">Metarhizium rileyi (strain RCEF 4871)</name>
    <name type="common">Nomuraea rileyi</name>
    <dbReference type="NCBI Taxonomy" id="1649241"/>
    <lineage>
        <taxon>Eukaryota</taxon>
        <taxon>Fungi</taxon>
        <taxon>Dikarya</taxon>
        <taxon>Ascomycota</taxon>
        <taxon>Pezizomycotina</taxon>
        <taxon>Sordariomycetes</taxon>
        <taxon>Hypocreomycetidae</taxon>
        <taxon>Hypocreales</taxon>
        <taxon>Clavicipitaceae</taxon>
        <taxon>Metarhizium</taxon>
    </lineage>
</organism>
<evidence type="ECO:0000256" key="1">
    <source>
        <dbReference type="SAM" id="MobiDB-lite"/>
    </source>
</evidence>
<dbReference type="InterPro" id="IPR056439">
    <property type="entry name" value="VBS_C3G9"/>
</dbReference>
<evidence type="ECO:0000313" key="3">
    <source>
        <dbReference type="EMBL" id="TWU70337.1"/>
    </source>
</evidence>
<dbReference type="EMBL" id="SBHS01000181">
    <property type="protein sequence ID" value="TWU70337.1"/>
    <property type="molecule type" value="Genomic_DNA"/>
</dbReference>
<protein>
    <recommendedName>
        <fullName evidence="2">C3G9 VBS-like domain-containing protein</fullName>
    </recommendedName>
</protein>
<comment type="caution">
    <text evidence="3">The sequence shown here is derived from an EMBL/GenBank/DDBJ whole genome shotgun (WGS) entry which is preliminary data.</text>
</comment>
<proteinExistence type="predicted"/>
<dbReference type="Proteomes" id="UP000317257">
    <property type="component" value="Unassembled WGS sequence"/>
</dbReference>
<feature type="compositionally biased region" description="Basic and acidic residues" evidence="1">
    <location>
        <begin position="298"/>
        <end position="311"/>
    </location>
</feature>
<dbReference type="Pfam" id="PF23742">
    <property type="entry name" value="VBS_C3G9"/>
    <property type="match status" value="1"/>
</dbReference>
<feature type="domain" description="C3G9 VBS-like" evidence="2">
    <location>
        <begin position="134"/>
        <end position="259"/>
    </location>
</feature>
<reference evidence="4" key="1">
    <citation type="submission" date="2018-12" db="EMBL/GenBank/DDBJ databases">
        <title>The complete genome of Metarhizium rileyi, a key fungal pathogen of Lepidoptera.</title>
        <authorList>
            <person name="Binneck E."/>
            <person name="Lastra C.C.L."/>
            <person name="Sosa-Gomez D.R."/>
        </authorList>
    </citation>
    <scope>NUCLEOTIDE SEQUENCE [LARGE SCALE GENOMIC DNA]</scope>
    <source>
        <strain evidence="4">Cep018-CH2</strain>
    </source>
</reference>
<sequence length="325" mass="36092">MVIVRSINNQRPESVPECAGLDAQQSMTKINSITVKTSGHKEAMIRGNRRQLSETSSSCDQSTRYVEEIEFFRDRITAVRDKQLDLERLAGELRSERNLLKCECSKLQEQLAVTEAGYDTTREEPHKNYMDCKHGMVAIDRVAYFQLTIDKLMHVTRRGIPENAANRVNNAGKLVLSAVHDILRDCRDYASRPDALSIKAVRLELGIYGQKLLNACKSFAVTVASIAGGVERLDALILLSNAADQLTHGVMSLLKIVKIYGNVHNEPGDSQVNTGESDKLHIKISGQGELDEFNGTGDEERPTRQPLRDMVRQAIGPPSPSSDCD</sequence>
<dbReference type="AlphaFoldDB" id="A0A5C6FZJ1"/>
<name>A0A5C6FZJ1_METRR</name>
<accession>A0A5C6FZJ1</accession>
<evidence type="ECO:0000313" key="4">
    <source>
        <dbReference type="Proteomes" id="UP000317257"/>
    </source>
</evidence>
<evidence type="ECO:0000259" key="2">
    <source>
        <dbReference type="Pfam" id="PF23742"/>
    </source>
</evidence>